<dbReference type="EMBL" id="QRHE01000006">
    <property type="protein sequence ID" value="RHF51454.1"/>
    <property type="molecule type" value="Genomic_DNA"/>
</dbReference>
<protein>
    <recommendedName>
        <fullName evidence="3">DUF1828 domain-containing protein</fullName>
    </recommendedName>
</protein>
<comment type="caution">
    <text evidence="1">The sequence shown here is derived from an EMBL/GenBank/DDBJ whole genome shotgun (WGS) entry which is preliminary data.</text>
</comment>
<sequence>MSYYKELELLCEIFRKINMSIRRNGDCVMMNLPLIFSDGYMAVINTRMMPDGKVRVSDGGRIAMHEPLTPADVYEICDKHNLEYDLKDESDDPPLDCEIYKVVDKLHFCEAVFAIIKASMDARDMWG</sequence>
<organism evidence="1 2">
    <name type="scientific">Mitsuokella multacida</name>
    <dbReference type="NCBI Taxonomy" id="52226"/>
    <lineage>
        <taxon>Bacteria</taxon>
        <taxon>Bacillati</taxon>
        <taxon>Bacillota</taxon>
        <taxon>Negativicutes</taxon>
        <taxon>Selenomonadales</taxon>
        <taxon>Selenomonadaceae</taxon>
        <taxon>Mitsuokella</taxon>
    </lineage>
</organism>
<evidence type="ECO:0000313" key="1">
    <source>
        <dbReference type="EMBL" id="RHF51454.1"/>
    </source>
</evidence>
<reference evidence="1 2" key="1">
    <citation type="submission" date="2018-08" db="EMBL/GenBank/DDBJ databases">
        <title>A genome reference for cultivated species of the human gut microbiota.</title>
        <authorList>
            <person name="Zou Y."/>
            <person name="Xue W."/>
            <person name="Luo G."/>
        </authorList>
    </citation>
    <scope>NUCLEOTIDE SEQUENCE [LARGE SCALE GENOMIC DNA]</scope>
    <source>
        <strain evidence="1 2">AM25-21AC</strain>
    </source>
</reference>
<evidence type="ECO:0008006" key="3">
    <source>
        <dbReference type="Google" id="ProtNLM"/>
    </source>
</evidence>
<proteinExistence type="predicted"/>
<name>A0A414NWF8_9FIRM</name>
<dbReference type="AlphaFoldDB" id="A0A414NWF8"/>
<accession>A0A414NWF8</accession>
<dbReference type="RefSeq" id="WP_118176084.1">
    <property type="nucleotide sequence ID" value="NZ_JAQEAO010000001.1"/>
</dbReference>
<dbReference type="Proteomes" id="UP000283442">
    <property type="component" value="Unassembled WGS sequence"/>
</dbReference>
<gene>
    <name evidence="1" type="ORF">DW674_06720</name>
</gene>
<evidence type="ECO:0000313" key="2">
    <source>
        <dbReference type="Proteomes" id="UP000283442"/>
    </source>
</evidence>